<gene>
    <name evidence="2" type="ORF">P8A20_38235</name>
</gene>
<proteinExistence type="predicted"/>
<dbReference type="Proteomes" id="UP001224433">
    <property type="component" value="Plasmid unnamed1"/>
</dbReference>
<dbReference type="Gene3D" id="1.10.10.10">
    <property type="entry name" value="Winged helix-like DNA-binding domain superfamily/Winged helix DNA-binding domain"/>
    <property type="match status" value="1"/>
</dbReference>
<evidence type="ECO:0000259" key="1">
    <source>
        <dbReference type="Pfam" id="PF01726"/>
    </source>
</evidence>
<dbReference type="RefSeq" id="WP_306105474.1">
    <property type="nucleotide sequence ID" value="NZ_CP120984.1"/>
</dbReference>
<dbReference type="SUPFAM" id="SSF46785">
    <property type="entry name" value="Winged helix' DNA-binding domain"/>
    <property type="match status" value="1"/>
</dbReference>
<organism evidence="2 3">
    <name type="scientific">Streptomyces glycanivorans</name>
    <dbReference type="NCBI Taxonomy" id="3033808"/>
    <lineage>
        <taxon>Bacteria</taxon>
        <taxon>Bacillati</taxon>
        <taxon>Actinomycetota</taxon>
        <taxon>Actinomycetes</taxon>
        <taxon>Kitasatosporales</taxon>
        <taxon>Streptomycetaceae</taxon>
        <taxon>Streptomyces</taxon>
    </lineage>
</organism>
<sequence>MADHGEGPSIRQIGERVGLSSSSSVAYQLARLEDPGLISRAGRRWRSCQLGT</sequence>
<keyword evidence="3" id="KW-1185">Reference proteome</keyword>
<feature type="domain" description="LexA repressor DNA-binding" evidence="1">
    <location>
        <begin position="2"/>
        <end position="45"/>
    </location>
</feature>
<accession>A0ABY9JNY2</accession>
<dbReference type="InterPro" id="IPR036390">
    <property type="entry name" value="WH_DNA-bd_sf"/>
</dbReference>
<dbReference type="EMBL" id="CP120984">
    <property type="protein sequence ID" value="WLQ69410.1"/>
    <property type="molecule type" value="Genomic_DNA"/>
</dbReference>
<dbReference type="InterPro" id="IPR006199">
    <property type="entry name" value="LexA_DNA-bd_dom"/>
</dbReference>
<name>A0ABY9JNY2_9ACTN</name>
<evidence type="ECO:0000313" key="2">
    <source>
        <dbReference type="EMBL" id="WLQ69410.1"/>
    </source>
</evidence>
<dbReference type="InterPro" id="IPR036388">
    <property type="entry name" value="WH-like_DNA-bd_sf"/>
</dbReference>
<dbReference type="Pfam" id="PF01726">
    <property type="entry name" value="LexA_DNA_bind"/>
    <property type="match status" value="1"/>
</dbReference>
<protein>
    <recommendedName>
        <fullName evidence="1">LexA repressor DNA-binding domain-containing protein</fullName>
    </recommendedName>
</protein>
<evidence type="ECO:0000313" key="3">
    <source>
        <dbReference type="Proteomes" id="UP001224433"/>
    </source>
</evidence>
<geneLocation type="plasmid" evidence="2 3">
    <name>unnamed1</name>
</geneLocation>
<keyword evidence="2" id="KW-0614">Plasmid</keyword>
<reference evidence="2 3" key="1">
    <citation type="submission" date="2023-03" db="EMBL/GenBank/DDBJ databases">
        <title>Isolation and description of six Streptomyces strains from soil environments, able to metabolize different microbial glucans.</title>
        <authorList>
            <person name="Widen T."/>
            <person name="Larsbrink J."/>
        </authorList>
    </citation>
    <scope>NUCLEOTIDE SEQUENCE [LARGE SCALE GENOMIC DNA]</scope>
    <source>
        <strain evidence="2 3">Alt3</strain>
        <plasmid evidence="2 3">unnamed1</plasmid>
    </source>
</reference>